<dbReference type="InterPro" id="IPR032284">
    <property type="entry name" value="RecQ_Zn-bd"/>
</dbReference>
<dbReference type="GO" id="GO:0004527">
    <property type="term" value="F:exonuclease activity"/>
    <property type="evidence" value="ECO:0007669"/>
    <property type="project" value="UniProtKB-KW"/>
</dbReference>
<dbReference type="EMBL" id="CAMXCT010000558">
    <property type="protein sequence ID" value="CAI3980484.1"/>
    <property type="molecule type" value="Genomic_DNA"/>
</dbReference>
<dbReference type="GO" id="GO:0000724">
    <property type="term" value="P:double-strand break repair via homologous recombination"/>
    <property type="evidence" value="ECO:0007669"/>
    <property type="project" value="TreeGrafter"/>
</dbReference>
<sequence>MPKHVMKYRGADTWPSPKRGKARAHVKRPAAKTTAKKFKPVPYVRHAGVQKKFHKERMHFGVSIPSLLSMRSEELFRKLRADGILPKWEGQTCPHCSIGKLGGLHFVKGRRSWAHKCTVQGCRKYVQPHDFHPIFFSVSGQSHTPLKNQAAVLCCALAGVPVTSVPIILEMNHKPVERIFKNLEIARDQHADEVDVGKEVEMDQKRARWEQWGGLVERGRPDTLVLFRLFPKTTASRSPGPGPITKRDWKPVAKKFLEGRDVILHTDGAKAYTMKIEGVLHDNVVHKKKKMTVNGKQVWVNPKYTKVWTHQLPNGKALKVKAGTQIIDRFWGHLRAYLKYAPRKVGSITLARKVRAAQWTYWHRTQNMWSATGHMLKELRSRRRPCVVHRNLEQVAPFLPATVLSILFWELATVTWHVDQRDAVGMTEVHSGVQLPGGQAVVVVFTLVQIALVYEDEEENEVRQVVRGDVEEASSERLDQLQVMVATIAFGMGIDKPSIRRVIHYGGVQSLAHFMQQCGRAGRDGEDAECITFHRAQDAQEIRNVMLHNVETSSQAFQQRQLELNNELNAYLADSSQCRRVGFLRHFGEQPKVISAGDPWAKGERGECVRVGETGEPNCHWCDVCLNPRRQPSVASEVDFTAECLILLDCVFACGGFTGRGVPLQVAAGHSSQQVRSKKLHQHRAFGSGGAKSHSWWKAFLPHVLQRGLLQEKPARLASGFSYAAISLSEAGHTMLQTRCGSFLMCPVPEDLNVDKAPAPSPSVTVVRSSGVLCSAAPTASALEEKVQLLYRRLSHVRQQWMRRLNIMGESIISNPLLRSLAEQRPRSVADAQQRVPGLPQMLQRELGQLLQALVEEINTTCKDLSLPQSEQPAEKETEMTPRADATKRRLPWDDSSVNVKVLRSSVLAAPTAPTAPTALTRSEPQQTQRSPESPATVATKETSEAQDDWLSLLEM</sequence>
<keyword evidence="9" id="KW-0067">ATP-binding</keyword>
<feature type="compositionally biased region" description="Basic and acidic residues" evidence="4">
    <location>
        <begin position="873"/>
        <end position="892"/>
    </location>
</feature>
<dbReference type="Gene3D" id="1.10.10.10">
    <property type="entry name" value="Winged helix-like DNA-binding domain superfamily/Winged helix DNA-binding domain"/>
    <property type="match status" value="1"/>
</dbReference>
<comment type="similarity">
    <text evidence="1">Belongs to the helicase family. RecQ subfamily.</text>
</comment>
<comment type="caution">
    <text evidence="7">The sequence shown here is derived from an EMBL/GenBank/DDBJ whole genome shotgun (WGS) entry which is preliminary data.</text>
</comment>
<dbReference type="GO" id="GO:0005737">
    <property type="term" value="C:cytoplasm"/>
    <property type="evidence" value="ECO:0007669"/>
    <property type="project" value="TreeGrafter"/>
</dbReference>
<feature type="region of interest" description="Disordered" evidence="4">
    <location>
        <begin position="1"/>
        <end position="34"/>
    </location>
</feature>
<feature type="compositionally biased region" description="Polar residues" evidence="4">
    <location>
        <begin position="920"/>
        <end position="934"/>
    </location>
</feature>
<dbReference type="GO" id="GO:0000166">
    <property type="term" value="F:nucleotide binding"/>
    <property type="evidence" value="ECO:0007669"/>
    <property type="project" value="InterPro"/>
</dbReference>
<feature type="compositionally biased region" description="Low complexity" evidence="4">
    <location>
        <begin position="909"/>
        <end position="919"/>
    </location>
</feature>
<dbReference type="Pfam" id="PF00271">
    <property type="entry name" value="Helicase_C"/>
    <property type="match status" value="1"/>
</dbReference>
<dbReference type="GO" id="GO:0043138">
    <property type="term" value="F:3'-5' DNA helicase activity"/>
    <property type="evidence" value="ECO:0007669"/>
    <property type="project" value="UniProtKB-EC"/>
</dbReference>
<feature type="region of interest" description="Disordered" evidence="4">
    <location>
        <begin position="864"/>
        <end position="892"/>
    </location>
</feature>
<dbReference type="GO" id="GO:0006260">
    <property type="term" value="P:DNA replication"/>
    <property type="evidence" value="ECO:0007669"/>
    <property type="project" value="InterPro"/>
</dbReference>
<dbReference type="OrthoDB" id="10261556at2759"/>
<dbReference type="InterPro" id="IPR001650">
    <property type="entry name" value="Helicase_C-like"/>
</dbReference>
<dbReference type="EC" id="5.6.2.4" evidence="3"/>
<dbReference type="SUPFAM" id="SSF52540">
    <property type="entry name" value="P-loop containing nucleoside triphosphate hydrolases"/>
    <property type="match status" value="1"/>
</dbReference>
<dbReference type="InterPro" id="IPR044876">
    <property type="entry name" value="HRDC_dom_sf"/>
</dbReference>
<name>A0A9P1BW01_9DINO</name>
<keyword evidence="9" id="KW-0540">Nuclease</keyword>
<accession>A0A9P1BW01</accession>
<dbReference type="SMART" id="SM00956">
    <property type="entry name" value="RQC"/>
    <property type="match status" value="1"/>
</dbReference>
<reference evidence="8" key="2">
    <citation type="submission" date="2024-04" db="EMBL/GenBank/DDBJ databases">
        <authorList>
            <person name="Chen Y."/>
            <person name="Shah S."/>
            <person name="Dougan E. K."/>
            <person name="Thang M."/>
            <person name="Chan C."/>
        </authorList>
    </citation>
    <scope>NUCLEOTIDE SEQUENCE [LARGE SCALE GENOMIC DNA]</scope>
</reference>
<evidence type="ECO:0000313" key="8">
    <source>
        <dbReference type="EMBL" id="CAL1133859.1"/>
    </source>
</evidence>
<feature type="domain" description="HRDC" evidence="5">
    <location>
        <begin position="784"/>
        <end position="864"/>
    </location>
</feature>
<dbReference type="InterPro" id="IPR018982">
    <property type="entry name" value="RQC_domain"/>
</dbReference>
<evidence type="ECO:0000313" key="10">
    <source>
        <dbReference type="Proteomes" id="UP001152797"/>
    </source>
</evidence>
<evidence type="ECO:0000256" key="3">
    <source>
        <dbReference type="ARBA" id="ARBA00034808"/>
    </source>
</evidence>
<organism evidence="7">
    <name type="scientific">Cladocopium goreaui</name>
    <dbReference type="NCBI Taxonomy" id="2562237"/>
    <lineage>
        <taxon>Eukaryota</taxon>
        <taxon>Sar</taxon>
        <taxon>Alveolata</taxon>
        <taxon>Dinophyceae</taxon>
        <taxon>Suessiales</taxon>
        <taxon>Symbiodiniaceae</taxon>
        <taxon>Cladocopium</taxon>
    </lineage>
</organism>
<proteinExistence type="inferred from homology"/>
<dbReference type="SUPFAM" id="SSF47819">
    <property type="entry name" value="HRDC-like"/>
    <property type="match status" value="1"/>
</dbReference>
<keyword evidence="9" id="KW-0347">Helicase</keyword>
<feature type="region of interest" description="Disordered" evidence="4">
    <location>
        <begin position="906"/>
        <end position="956"/>
    </location>
</feature>
<dbReference type="Pfam" id="PF16124">
    <property type="entry name" value="RecQ_Zn_bind"/>
    <property type="match status" value="1"/>
</dbReference>
<dbReference type="EMBL" id="CAMXCT020000558">
    <property type="protein sequence ID" value="CAL1133859.1"/>
    <property type="molecule type" value="Genomic_DNA"/>
</dbReference>
<dbReference type="InterPro" id="IPR036390">
    <property type="entry name" value="WH_DNA-bd_sf"/>
</dbReference>
<keyword evidence="10" id="KW-1185">Reference proteome</keyword>
<dbReference type="PROSITE" id="PS50967">
    <property type="entry name" value="HRDC"/>
    <property type="match status" value="1"/>
</dbReference>
<evidence type="ECO:0000313" key="7">
    <source>
        <dbReference type="EMBL" id="CAI3980484.1"/>
    </source>
</evidence>
<dbReference type="AlphaFoldDB" id="A0A9P1BW01"/>
<evidence type="ECO:0000259" key="6">
    <source>
        <dbReference type="PROSITE" id="PS51194"/>
    </source>
</evidence>
<evidence type="ECO:0000256" key="4">
    <source>
        <dbReference type="SAM" id="MobiDB-lite"/>
    </source>
</evidence>
<comment type="catalytic activity">
    <reaction evidence="2">
        <text>Couples ATP hydrolysis with the unwinding of duplex DNA by translocating in the 3'-5' direction.</text>
        <dbReference type="EC" id="5.6.2.4"/>
    </reaction>
</comment>
<dbReference type="Proteomes" id="UP001152797">
    <property type="component" value="Unassembled WGS sequence"/>
</dbReference>
<dbReference type="GO" id="GO:0005694">
    <property type="term" value="C:chromosome"/>
    <property type="evidence" value="ECO:0007669"/>
    <property type="project" value="TreeGrafter"/>
</dbReference>
<evidence type="ECO:0000313" key="9">
    <source>
        <dbReference type="EMBL" id="CAL4767796.1"/>
    </source>
</evidence>
<dbReference type="Gene3D" id="1.10.150.80">
    <property type="entry name" value="HRDC domain"/>
    <property type="match status" value="1"/>
</dbReference>
<keyword evidence="9" id="KW-0547">Nucleotide-binding</keyword>
<dbReference type="GO" id="GO:0003676">
    <property type="term" value="F:nucleic acid binding"/>
    <property type="evidence" value="ECO:0007669"/>
    <property type="project" value="InterPro"/>
</dbReference>
<dbReference type="InterPro" id="IPR010997">
    <property type="entry name" value="HRDC-like_sf"/>
</dbReference>
<feature type="compositionally biased region" description="Basic residues" evidence="4">
    <location>
        <begin position="18"/>
        <end position="34"/>
    </location>
</feature>
<feature type="domain" description="Helicase C-terminal" evidence="6">
    <location>
        <begin position="391"/>
        <end position="568"/>
    </location>
</feature>
<dbReference type="PANTHER" id="PTHR13710:SF120">
    <property type="entry name" value="BIFUNCTIONAL 3'-5' EXONUCLEASE_ATP-DEPENDENT HELICASE WRN"/>
    <property type="match status" value="1"/>
</dbReference>
<evidence type="ECO:0000256" key="2">
    <source>
        <dbReference type="ARBA" id="ARBA00034617"/>
    </source>
</evidence>
<dbReference type="EMBL" id="CAMXCT030000558">
    <property type="protein sequence ID" value="CAL4767796.1"/>
    <property type="molecule type" value="Genomic_DNA"/>
</dbReference>
<evidence type="ECO:0000259" key="5">
    <source>
        <dbReference type="PROSITE" id="PS50967"/>
    </source>
</evidence>
<gene>
    <name evidence="7" type="ORF">C1SCF055_LOCUS8352</name>
</gene>
<dbReference type="InterPro" id="IPR027417">
    <property type="entry name" value="P-loop_NTPase"/>
</dbReference>
<protein>
    <recommendedName>
        <fullName evidence="3">DNA 3'-5' helicase</fullName>
        <ecNumber evidence="3">5.6.2.4</ecNumber>
    </recommendedName>
</protein>
<dbReference type="GO" id="GO:0009378">
    <property type="term" value="F:four-way junction helicase activity"/>
    <property type="evidence" value="ECO:0007669"/>
    <property type="project" value="TreeGrafter"/>
</dbReference>
<dbReference type="SMART" id="SM00490">
    <property type="entry name" value="HELICc"/>
    <property type="match status" value="1"/>
</dbReference>
<dbReference type="InterPro" id="IPR002121">
    <property type="entry name" value="HRDC_dom"/>
</dbReference>
<dbReference type="InterPro" id="IPR036388">
    <property type="entry name" value="WH-like_DNA-bd_sf"/>
</dbReference>
<dbReference type="PANTHER" id="PTHR13710">
    <property type="entry name" value="DNA HELICASE RECQ FAMILY MEMBER"/>
    <property type="match status" value="1"/>
</dbReference>
<dbReference type="GO" id="GO:0005634">
    <property type="term" value="C:nucleus"/>
    <property type="evidence" value="ECO:0007669"/>
    <property type="project" value="TreeGrafter"/>
</dbReference>
<evidence type="ECO:0000256" key="1">
    <source>
        <dbReference type="ARBA" id="ARBA00005446"/>
    </source>
</evidence>
<keyword evidence="9" id="KW-0269">Exonuclease</keyword>
<dbReference type="SUPFAM" id="SSF46785">
    <property type="entry name" value="Winged helix' DNA-binding domain"/>
    <property type="match status" value="1"/>
</dbReference>
<dbReference type="Gene3D" id="3.40.50.300">
    <property type="entry name" value="P-loop containing nucleotide triphosphate hydrolases"/>
    <property type="match status" value="1"/>
</dbReference>
<dbReference type="Pfam" id="PF09382">
    <property type="entry name" value="RQC"/>
    <property type="match status" value="1"/>
</dbReference>
<keyword evidence="9" id="KW-0378">Hydrolase</keyword>
<reference evidence="7" key="1">
    <citation type="submission" date="2022-10" db="EMBL/GenBank/DDBJ databases">
        <authorList>
            <person name="Chen Y."/>
            <person name="Dougan E. K."/>
            <person name="Chan C."/>
            <person name="Rhodes N."/>
            <person name="Thang M."/>
        </authorList>
    </citation>
    <scope>NUCLEOTIDE SEQUENCE</scope>
</reference>
<dbReference type="PROSITE" id="PS51194">
    <property type="entry name" value="HELICASE_CTER"/>
    <property type="match status" value="1"/>
</dbReference>